<dbReference type="PATRIC" id="fig|2209.61.peg.3410"/>
<proteinExistence type="predicted"/>
<dbReference type="RefSeq" id="WP_048044087.1">
    <property type="nucleotide sequence ID" value="NZ_JJPA01000071.1"/>
</dbReference>
<protein>
    <submittedName>
        <fullName evidence="1">Uncharacterized protein</fullName>
    </submittedName>
</protein>
<dbReference type="Proteomes" id="UP000034399">
    <property type="component" value="Unassembled WGS sequence"/>
</dbReference>
<dbReference type="AlphaFoldDB" id="A0A0F8E6J7"/>
<evidence type="ECO:0000313" key="2">
    <source>
        <dbReference type="Proteomes" id="UP000034399"/>
    </source>
</evidence>
<sequence>MLLSDSVAVLMPLYPNPYTTVFPAPPVDPDYFLDLKKHLQENAEYRKERKEFYKLHPGWSLFKARDEFAREYSEVFHRDIEWFKRSHPDMTAGEAARAFCLQYRGYLLMYGLEWTERAFKRVII</sequence>
<dbReference type="EMBL" id="JJPA01000071">
    <property type="protein sequence ID" value="KKG35396.1"/>
    <property type="molecule type" value="Genomic_DNA"/>
</dbReference>
<evidence type="ECO:0000313" key="1">
    <source>
        <dbReference type="EMBL" id="KKG35396.1"/>
    </source>
</evidence>
<name>A0A0F8E6J7_METMZ</name>
<accession>A0A0F8E6J7</accession>
<organism evidence="1 2">
    <name type="scientific">Methanosarcina mazei</name>
    <name type="common">Methanosarcina frisia</name>
    <dbReference type="NCBI Taxonomy" id="2209"/>
    <lineage>
        <taxon>Archaea</taxon>
        <taxon>Methanobacteriati</taxon>
        <taxon>Methanobacteriota</taxon>
        <taxon>Stenosarchaea group</taxon>
        <taxon>Methanomicrobia</taxon>
        <taxon>Methanosarcinales</taxon>
        <taxon>Methanosarcinaceae</taxon>
        <taxon>Methanosarcina</taxon>
    </lineage>
</organism>
<reference evidence="1 2" key="1">
    <citation type="journal article" date="2015" name="ISME J.">
        <title>Genomic and phenotypic differentiation among Methanosarcina mazei populations from Columbia River sediment.</title>
        <authorList>
            <person name="Youngblut N.D."/>
            <person name="Wirth J.S."/>
            <person name="Henriksen J.R."/>
            <person name="Smith M."/>
            <person name="Simon H."/>
            <person name="Metcalf W.W."/>
            <person name="Whitaker R.J."/>
        </authorList>
    </citation>
    <scope>NUCLEOTIDE SEQUENCE [LARGE SCALE GENOMIC DNA]</scope>
    <source>
        <strain evidence="1 2">3.F.A.1A.1</strain>
    </source>
</reference>
<comment type="caution">
    <text evidence="1">The sequence shown here is derived from an EMBL/GenBank/DDBJ whole genome shotgun (WGS) entry which is preliminary data.</text>
</comment>
<gene>
    <name evidence="1" type="ORF">DU52_15855</name>
</gene>